<organism evidence="5 6">
    <name type="scientific">Paraburkholderia metrosideri</name>
    <dbReference type="NCBI Taxonomy" id="580937"/>
    <lineage>
        <taxon>Bacteria</taxon>
        <taxon>Pseudomonadati</taxon>
        <taxon>Pseudomonadota</taxon>
        <taxon>Betaproteobacteria</taxon>
        <taxon>Burkholderiales</taxon>
        <taxon>Burkholderiaceae</taxon>
        <taxon>Paraburkholderia</taxon>
    </lineage>
</organism>
<dbReference type="Pfam" id="PF00437">
    <property type="entry name" value="T2SSE"/>
    <property type="match status" value="1"/>
</dbReference>
<dbReference type="EMBL" id="JAQQCF010000004">
    <property type="protein sequence ID" value="MFM0636395.1"/>
    <property type="molecule type" value="Genomic_DNA"/>
</dbReference>
<reference evidence="5 6" key="1">
    <citation type="journal article" date="2024" name="Chem. Sci.">
        <title>Discovery of megapolipeptins by genome mining of a Burkholderiales bacteria collection.</title>
        <authorList>
            <person name="Paulo B.S."/>
            <person name="Recchia M.J.J."/>
            <person name="Lee S."/>
            <person name="Fergusson C.H."/>
            <person name="Romanowski S.B."/>
            <person name="Hernandez A."/>
            <person name="Krull N."/>
            <person name="Liu D.Y."/>
            <person name="Cavanagh H."/>
            <person name="Bos A."/>
            <person name="Gray C.A."/>
            <person name="Murphy B.T."/>
            <person name="Linington R.G."/>
            <person name="Eustaquio A.S."/>
        </authorList>
    </citation>
    <scope>NUCLEOTIDE SEQUENCE [LARGE SCALE GENOMIC DNA]</scope>
    <source>
        <strain evidence="5 6">RL17-338-BIC-A</strain>
    </source>
</reference>
<accession>A0ABW9DMY5</accession>
<sequence>MDLDGAMTYDTNTLLHRFDFSYLYLGHASIGDRFSDGPGSAVYPVPEHPRLQNELYRLKMACRDAQRGTPVFKVECEGVSYRVSTMDSAEGEVFVLRRLDNTVASLAELGVPLAYARRLMCADLSGLLIVSGAAKAGKTTTAGALVREQLFTHGGIGLTSENPIELPLEGRHGDGICFQTAACADAVAGLRSMLSWGARMIFVGAMDEPALALEMLLAGRDGHLLVTTMRAEDISAVVGRLHALVSQSLDVASVQALIADGLAGVLHQRLATGIGSTGSTRKLETQLFMLRDGETARHHVRQGHYSELAFEIRQQMRSMIHSDALAERLGRT</sequence>
<comment type="caution">
    <text evidence="5">The sequence shown here is derived from an EMBL/GenBank/DDBJ whole genome shotgun (WGS) entry which is preliminary data.</text>
</comment>
<keyword evidence="2" id="KW-0547">Nucleotide-binding</keyword>
<evidence type="ECO:0000259" key="4">
    <source>
        <dbReference type="Pfam" id="PF00437"/>
    </source>
</evidence>
<evidence type="ECO:0000313" key="6">
    <source>
        <dbReference type="Proteomes" id="UP001629432"/>
    </source>
</evidence>
<dbReference type="Proteomes" id="UP001629432">
    <property type="component" value="Unassembled WGS sequence"/>
</dbReference>
<dbReference type="PANTHER" id="PTHR30258:SF2">
    <property type="entry name" value="COMG OPERON PROTEIN 1"/>
    <property type="match status" value="1"/>
</dbReference>
<keyword evidence="6" id="KW-1185">Reference proteome</keyword>
<proteinExistence type="inferred from homology"/>
<dbReference type="RefSeq" id="WP_408224231.1">
    <property type="nucleotide sequence ID" value="NZ_JAQQCF010000004.1"/>
</dbReference>
<dbReference type="SUPFAM" id="SSF52540">
    <property type="entry name" value="P-loop containing nucleoside triphosphate hydrolases"/>
    <property type="match status" value="1"/>
</dbReference>
<protein>
    <submittedName>
        <fullName evidence="5">ATPase, T2SS/T4P/T4SS family</fullName>
    </submittedName>
</protein>
<feature type="domain" description="Bacterial type II secretion system protein E" evidence="4">
    <location>
        <begin position="72"/>
        <end position="323"/>
    </location>
</feature>
<dbReference type="InterPro" id="IPR027417">
    <property type="entry name" value="P-loop_NTPase"/>
</dbReference>
<evidence type="ECO:0000256" key="3">
    <source>
        <dbReference type="ARBA" id="ARBA00022840"/>
    </source>
</evidence>
<evidence type="ECO:0000256" key="2">
    <source>
        <dbReference type="ARBA" id="ARBA00022741"/>
    </source>
</evidence>
<dbReference type="InterPro" id="IPR001482">
    <property type="entry name" value="T2SS/T4SS_dom"/>
</dbReference>
<dbReference type="PANTHER" id="PTHR30258">
    <property type="entry name" value="TYPE II SECRETION SYSTEM PROTEIN GSPE-RELATED"/>
    <property type="match status" value="1"/>
</dbReference>
<evidence type="ECO:0000313" key="5">
    <source>
        <dbReference type="EMBL" id="MFM0636395.1"/>
    </source>
</evidence>
<name>A0ABW9DMY5_9BURK</name>
<evidence type="ECO:0000256" key="1">
    <source>
        <dbReference type="ARBA" id="ARBA00006611"/>
    </source>
</evidence>
<gene>
    <name evidence="5" type="ORF">PQQ63_06785</name>
</gene>
<comment type="similarity">
    <text evidence="1">Belongs to the GSP E family.</text>
</comment>
<keyword evidence="3" id="KW-0067">ATP-binding</keyword>
<dbReference type="Gene3D" id="3.40.50.300">
    <property type="entry name" value="P-loop containing nucleotide triphosphate hydrolases"/>
    <property type="match status" value="1"/>
</dbReference>